<dbReference type="GO" id="GO:0016787">
    <property type="term" value="F:hydrolase activity"/>
    <property type="evidence" value="ECO:0007669"/>
    <property type="project" value="UniProtKB-KW"/>
</dbReference>
<keyword evidence="2" id="KW-0540">Nuclease</keyword>
<dbReference type="Pfam" id="PF04231">
    <property type="entry name" value="Endonuclease_1"/>
    <property type="match status" value="1"/>
</dbReference>
<name>A0A2T3KM59_9GAMM</name>
<comment type="similarity">
    <text evidence="1">Belongs to the EndA/NucM nuclease family.</text>
</comment>
<evidence type="ECO:0000313" key="4">
    <source>
        <dbReference type="EMBL" id="PSV00862.1"/>
    </source>
</evidence>
<evidence type="ECO:0000256" key="3">
    <source>
        <dbReference type="ARBA" id="ARBA00022801"/>
    </source>
</evidence>
<dbReference type="AlphaFoldDB" id="A0A2T3KM59"/>
<dbReference type="GO" id="GO:0004518">
    <property type="term" value="F:nuclease activity"/>
    <property type="evidence" value="ECO:0007669"/>
    <property type="project" value="UniProtKB-KW"/>
</dbReference>
<evidence type="ECO:0000313" key="5">
    <source>
        <dbReference type="Proteomes" id="UP000241426"/>
    </source>
</evidence>
<dbReference type="PANTHER" id="PTHR33607:SF2">
    <property type="entry name" value="ENDONUCLEASE-1"/>
    <property type="match status" value="1"/>
</dbReference>
<dbReference type="InterPro" id="IPR044925">
    <property type="entry name" value="His-Me_finger_sf"/>
</dbReference>
<dbReference type="EMBL" id="PYNF01000002">
    <property type="protein sequence ID" value="PSV00862.1"/>
    <property type="molecule type" value="Genomic_DNA"/>
</dbReference>
<protein>
    <submittedName>
        <fullName evidence="4">Uncharacterized protein</fullName>
    </submittedName>
</protein>
<dbReference type="Proteomes" id="UP000241426">
    <property type="component" value="Unassembled WGS sequence"/>
</dbReference>
<proteinExistence type="inferred from homology"/>
<reference evidence="4 5" key="1">
    <citation type="submission" date="2018-01" db="EMBL/GenBank/DDBJ databases">
        <title>Whole genome sequencing of Histamine producing bacteria.</title>
        <authorList>
            <person name="Butler K."/>
        </authorList>
    </citation>
    <scope>NUCLEOTIDE SEQUENCE [LARGE SCALE GENOMIC DNA]</scope>
    <source>
        <strain evidence="4 5">FS-7.2</strain>
    </source>
</reference>
<sequence length="328" mass="37308">MQKKPNITKPINLITITTFDTIPPQTLKFCSIIKTKLTINSEMTINKTSLAIITVTSILCSTNANADMLTSLGLRVLTEKITSHHNKELIDQSAKNNNVGGENFKKTNFPSNFPATKRYLKKLAQVEGFGYTFYDNCKITFHGKNKMSLKPDLSTCNYKVRNFNNIYRAKRIEFEHIVPISWIGKQMKCWQAGGRKNCEKVSSAFNHAEANLVNLQPSVGEINGDRSYFRYADKLTGWDYGSNGQVIFSKEDKRLQPPAEFKGWIGRVHLYMKDTYGLKISSSYERMITAWSKLPATKRECRYNARIQKDFGSSNPLTTNICKSQHIG</sequence>
<keyword evidence="3" id="KW-0378">Hydrolase</keyword>
<dbReference type="SUPFAM" id="SSF54060">
    <property type="entry name" value="His-Me finger endonucleases"/>
    <property type="match status" value="1"/>
</dbReference>
<dbReference type="InterPro" id="IPR007346">
    <property type="entry name" value="Endonuclease-I"/>
</dbReference>
<dbReference type="PANTHER" id="PTHR33607">
    <property type="entry name" value="ENDONUCLEASE-1"/>
    <property type="match status" value="1"/>
</dbReference>
<comment type="caution">
    <text evidence="4">The sequence shown here is derived from an EMBL/GenBank/DDBJ whole genome shotgun (WGS) entry which is preliminary data.</text>
</comment>
<organism evidence="4 5">
    <name type="scientific">Photobacterium kishitanii</name>
    <dbReference type="NCBI Taxonomy" id="318456"/>
    <lineage>
        <taxon>Bacteria</taxon>
        <taxon>Pseudomonadati</taxon>
        <taxon>Pseudomonadota</taxon>
        <taxon>Gammaproteobacteria</taxon>
        <taxon>Vibrionales</taxon>
        <taxon>Vibrionaceae</taxon>
        <taxon>Photobacterium</taxon>
    </lineage>
</organism>
<evidence type="ECO:0000256" key="1">
    <source>
        <dbReference type="ARBA" id="ARBA00006429"/>
    </source>
</evidence>
<accession>A0A2T3KM59</accession>
<gene>
    <name evidence="4" type="ORF">C9J27_02215</name>
</gene>
<evidence type="ECO:0000256" key="2">
    <source>
        <dbReference type="ARBA" id="ARBA00022722"/>
    </source>
</evidence>